<feature type="transmembrane region" description="Helical" evidence="7">
    <location>
        <begin position="164"/>
        <end position="185"/>
    </location>
</feature>
<dbReference type="InterPro" id="IPR020846">
    <property type="entry name" value="MFS_dom"/>
</dbReference>
<feature type="transmembrane region" description="Helical" evidence="7">
    <location>
        <begin position="206"/>
        <end position="227"/>
    </location>
</feature>
<evidence type="ECO:0000256" key="5">
    <source>
        <dbReference type="ARBA" id="ARBA00022989"/>
    </source>
</evidence>
<keyword evidence="6 7" id="KW-0472">Membrane</keyword>
<evidence type="ECO:0000259" key="8">
    <source>
        <dbReference type="PROSITE" id="PS50850"/>
    </source>
</evidence>
<evidence type="ECO:0000313" key="10">
    <source>
        <dbReference type="Proteomes" id="UP001595817"/>
    </source>
</evidence>
<dbReference type="PANTHER" id="PTHR43414:SF1">
    <property type="entry name" value="PEPTIDE PERMEASE"/>
    <property type="match status" value="1"/>
</dbReference>
<dbReference type="InterPro" id="IPR005829">
    <property type="entry name" value="Sugar_transporter_CS"/>
</dbReference>
<evidence type="ECO:0000256" key="6">
    <source>
        <dbReference type="ARBA" id="ARBA00023136"/>
    </source>
</evidence>
<protein>
    <submittedName>
        <fullName evidence="9">MDR family MFS transporter</fullName>
    </submittedName>
</protein>
<dbReference type="SUPFAM" id="SSF103473">
    <property type="entry name" value="MFS general substrate transporter"/>
    <property type="match status" value="1"/>
</dbReference>
<organism evidence="9 10">
    <name type="scientific">Chungangia koreensis</name>
    <dbReference type="NCBI Taxonomy" id="752657"/>
    <lineage>
        <taxon>Bacteria</taxon>
        <taxon>Bacillati</taxon>
        <taxon>Bacillota</taxon>
        <taxon>Bacilli</taxon>
        <taxon>Lactobacillales</taxon>
        <taxon>Chungangia</taxon>
    </lineage>
</organism>
<sequence length="397" mass="43469">MKASLNFHPVVWTLLTGTIFTRAASSMALPFLALYLSSSQQVNPVLIGITIGLSPLSSTLGGFMGGYLSDRIGRKKVMLSAIALWSLVYCGFALADHIVLFMILNVLNGLCRSFFEPSSQAMMGDLTESRLRKRVFSLRYTAINVGAAVGPLLGVYIAGFSSSLPFLITGIMYFLYGIALLIMLNKFSTAQITPEKKLSLSETLTVVLRDRILLLFVIGGILVNFGYSQVDSTLPQYLQTSFQEGVVLFSRLISLNAIMVILLQYPLSVFSEKWPVMNTIMVGCTLFAVGFAGFGFATTPIWFIISMIIVTIGEIFVFPSTSVFIDMIAPEGRRGTYFGAAQFRSIGNFSGPVFGGWLLMETGGHWLFIIIGFIILSSLLFYSSGNKLFSKTKPVSD</sequence>
<dbReference type="Gene3D" id="1.20.1250.20">
    <property type="entry name" value="MFS general substrate transporter like domains"/>
    <property type="match status" value="1"/>
</dbReference>
<keyword evidence="5 7" id="KW-1133">Transmembrane helix</keyword>
<feature type="transmembrane region" description="Helical" evidence="7">
    <location>
        <begin position="303"/>
        <end position="325"/>
    </location>
</feature>
<dbReference type="Pfam" id="PF07690">
    <property type="entry name" value="MFS_1"/>
    <property type="match status" value="1"/>
</dbReference>
<comment type="subcellular location">
    <subcellularLocation>
        <location evidence="1">Cell membrane</location>
        <topology evidence="1">Multi-pass membrane protein</topology>
    </subcellularLocation>
</comment>
<feature type="domain" description="Major facilitator superfamily (MFS) profile" evidence="8">
    <location>
        <begin position="1"/>
        <end position="390"/>
    </location>
</feature>
<keyword evidence="2" id="KW-0813">Transport</keyword>
<dbReference type="PROSITE" id="PS00216">
    <property type="entry name" value="SUGAR_TRANSPORT_1"/>
    <property type="match status" value="1"/>
</dbReference>
<feature type="transmembrane region" description="Helical" evidence="7">
    <location>
        <begin position="44"/>
        <end position="65"/>
    </location>
</feature>
<name>A0ABV8X9E6_9LACT</name>
<evidence type="ECO:0000313" key="9">
    <source>
        <dbReference type="EMBL" id="MFC4411639.1"/>
    </source>
</evidence>
<dbReference type="Proteomes" id="UP001595817">
    <property type="component" value="Unassembled WGS sequence"/>
</dbReference>
<evidence type="ECO:0000256" key="3">
    <source>
        <dbReference type="ARBA" id="ARBA00022475"/>
    </source>
</evidence>
<feature type="transmembrane region" description="Helical" evidence="7">
    <location>
        <begin position="247"/>
        <end position="267"/>
    </location>
</feature>
<comment type="caution">
    <text evidence="9">The sequence shown here is derived from an EMBL/GenBank/DDBJ whole genome shotgun (WGS) entry which is preliminary data.</text>
</comment>
<keyword evidence="10" id="KW-1185">Reference proteome</keyword>
<feature type="transmembrane region" description="Helical" evidence="7">
    <location>
        <begin position="337"/>
        <end position="359"/>
    </location>
</feature>
<proteinExistence type="predicted"/>
<evidence type="ECO:0000256" key="7">
    <source>
        <dbReference type="SAM" id="Phobius"/>
    </source>
</evidence>
<feature type="transmembrane region" description="Helical" evidence="7">
    <location>
        <begin position="279"/>
        <end position="297"/>
    </location>
</feature>
<dbReference type="PROSITE" id="PS50850">
    <property type="entry name" value="MFS"/>
    <property type="match status" value="1"/>
</dbReference>
<keyword evidence="3" id="KW-1003">Cell membrane</keyword>
<dbReference type="PANTHER" id="PTHR43414">
    <property type="entry name" value="MULTIDRUG RESISTANCE PROTEIN MDTG"/>
    <property type="match status" value="1"/>
</dbReference>
<evidence type="ECO:0000256" key="1">
    <source>
        <dbReference type="ARBA" id="ARBA00004651"/>
    </source>
</evidence>
<feature type="transmembrane region" description="Helical" evidence="7">
    <location>
        <begin position="136"/>
        <end position="158"/>
    </location>
</feature>
<evidence type="ECO:0000256" key="4">
    <source>
        <dbReference type="ARBA" id="ARBA00022692"/>
    </source>
</evidence>
<dbReference type="EMBL" id="JBHSEC010000022">
    <property type="protein sequence ID" value="MFC4411639.1"/>
    <property type="molecule type" value="Genomic_DNA"/>
</dbReference>
<feature type="transmembrane region" description="Helical" evidence="7">
    <location>
        <begin position="365"/>
        <end position="383"/>
    </location>
</feature>
<reference evidence="10" key="1">
    <citation type="journal article" date="2019" name="Int. J. Syst. Evol. Microbiol.">
        <title>The Global Catalogue of Microorganisms (GCM) 10K type strain sequencing project: providing services to taxonomists for standard genome sequencing and annotation.</title>
        <authorList>
            <consortium name="The Broad Institute Genomics Platform"/>
            <consortium name="The Broad Institute Genome Sequencing Center for Infectious Disease"/>
            <person name="Wu L."/>
            <person name="Ma J."/>
        </authorList>
    </citation>
    <scope>NUCLEOTIDE SEQUENCE [LARGE SCALE GENOMIC DNA]</scope>
    <source>
        <strain evidence="10">CCUG 59778</strain>
    </source>
</reference>
<keyword evidence="4 7" id="KW-0812">Transmembrane</keyword>
<evidence type="ECO:0000256" key="2">
    <source>
        <dbReference type="ARBA" id="ARBA00022448"/>
    </source>
</evidence>
<feature type="transmembrane region" description="Helical" evidence="7">
    <location>
        <begin position="77"/>
        <end position="94"/>
    </location>
</feature>
<dbReference type="InterPro" id="IPR036259">
    <property type="entry name" value="MFS_trans_sf"/>
</dbReference>
<gene>
    <name evidence="9" type="ORF">ACFOZY_14705</name>
</gene>
<dbReference type="CDD" id="cd17329">
    <property type="entry name" value="MFS_MdtH_MDR_like"/>
    <property type="match status" value="1"/>
</dbReference>
<dbReference type="RefSeq" id="WP_378156830.1">
    <property type="nucleotide sequence ID" value="NZ_JBHSEC010000022.1"/>
</dbReference>
<accession>A0ABV8X9E6</accession>
<dbReference type="InterPro" id="IPR011701">
    <property type="entry name" value="MFS"/>
</dbReference>